<organism evidence="1 2">
    <name type="scientific">Oedothorax gibbosus</name>
    <dbReference type="NCBI Taxonomy" id="931172"/>
    <lineage>
        <taxon>Eukaryota</taxon>
        <taxon>Metazoa</taxon>
        <taxon>Ecdysozoa</taxon>
        <taxon>Arthropoda</taxon>
        <taxon>Chelicerata</taxon>
        <taxon>Arachnida</taxon>
        <taxon>Araneae</taxon>
        <taxon>Araneomorphae</taxon>
        <taxon>Entelegynae</taxon>
        <taxon>Araneoidea</taxon>
        <taxon>Linyphiidae</taxon>
        <taxon>Erigoninae</taxon>
        <taxon>Oedothorax</taxon>
    </lineage>
</organism>
<gene>
    <name evidence="1" type="ORF">JTE90_016338</name>
</gene>
<accession>A0AAV6TQC0</accession>
<evidence type="ECO:0000313" key="2">
    <source>
        <dbReference type="Proteomes" id="UP000827092"/>
    </source>
</evidence>
<name>A0AAV6TQC0_9ARAC</name>
<dbReference type="EMBL" id="JAFNEN010001470">
    <property type="protein sequence ID" value="KAG8173849.1"/>
    <property type="molecule type" value="Genomic_DNA"/>
</dbReference>
<evidence type="ECO:0000313" key="1">
    <source>
        <dbReference type="EMBL" id="KAG8173849.1"/>
    </source>
</evidence>
<dbReference type="Proteomes" id="UP000827092">
    <property type="component" value="Unassembled WGS sequence"/>
</dbReference>
<proteinExistence type="predicted"/>
<dbReference type="AlphaFoldDB" id="A0AAV6TQC0"/>
<sequence>MAFVLLRITEDGTHEASCPRIPDLCGCRLNGYPNYIKLKDLIHRAECSKTNCRGSCAMDVSLSIAYIPASMPPRNTLGVVF</sequence>
<comment type="caution">
    <text evidence="1">The sequence shown here is derived from an EMBL/GenBank/DDBJ whole genome shotgun (WGS) entry which is preliminary data.</text>
</comment>
<reference evidence="1 2" key="1">
    <citation type="journal article" date="2022" name="Nat. Ecol. Evol.">
        <title>A masculinizing supergene underlies an exaggerated male reproductive morph in a spider.</title>
        <authorList>
            <person name="Hendrickx F."/>
            <person name="De Corte Z."/>
            <person name="Sonet G."/>
            <person name="Van Belleghem S.M."/>
            <person name="Kostlbacher S."/>
            <person name="Vangestel C."/>
        </authorList>
    </citation>
    <scope>NUCLEOTIDE SEQUENCE [LARGE SCALE GENOMIC DNA]</scope>
    <source>
        <strain evidence="1">W744_W776</strain>
    </source>
</reference>
<keyword evidence="2" id="KW-1185">Reference proteome</keyword>
<protein>
    <submittedName>
        <fullName evidence="1">Uncharacterized protein</fullName>
    </submittedName>
</protein>